<proteinExistence type="predicted"/>
<protein>
    <submittedName>
        <fullName evidence="2">Uncharacterized protein</fullName>
    </submittedName>
</protein>
<accession>A0A644TWP9</accession>
<feature type="region of interest" description="Disordered" evidence="1">
    <location>
        <begin position="1"/>
        <end position="26"/>
    </location>
</feature>
<name>A0A644TWP9_9ZZZZ</name>
<reference evidence="2" key="1">
    <citation type="submission" date="2019-08" db="EMBL/GenBank/DDBJ databases">
        <authorList>
            <person name="Kucharzyk K."/>
            <person name="Murdoch R.W."/>
            <person name="Higgins S."/>
            <person name="Loffler F."/>
        </authorList>
    </citation>
    <scope>NUCLEOTIDE SEQUENCE</scope>
</reference>
<gene>
    <name evidence="2" type="ORF">SDC9_16817</name>
</gene>
<organism evidence="2">
    <name type="scientific">bioreactor metagenome</name>
    <dbReference type="NCBI Taxonomy" id="1076179"/>
    <lineage>
        <taxon>unclassified sequences</taxon>
        <taxon>metagenomes</taxon>
        <taxon>ecological metagenomes</taxon>
    </lineage>
</organism>
<feature type="compositionally biased region" description="Basic and acidic residues" evidence="1">
    <location>
        <begin position="1"/>
        <end position="16"/>
    </location>
</feature>
<comment type="caution">
    <text evidence="2">The sequence shown here is derived from an EMBL/GenBank/DDBJ whole genome shotgun (WGS) entry which is preliminary data.</text>
</comment>
<dbReference type="AlphaFoldDB" id="A0A644TWP9"/>
<evidence type="ECO:0000313" key="2">
    <source>
        <dbReference type="EMBL" id="MPL71049.1"/>
    </source>
</evidence>
<dbReference type="EMBL" id="VSSQ01000056">
    <property type="protein sequence ID" value="MPL71049.1"/>
    <property type="molecule type" value="Genomic_DNA"/>
</dbReference>
<sequence>MRNLRERGRNVAENRSQKPCADDPEQSQRFIEMAKLQGVEGCKDAFESAISVITDIPNKTAPFIEGEPEHRRK</sequence>
<evidence type="ECO:0000256" key="1">
    <source>
        <dbReference type="SAM" id="MobiDB-lite"/>
    </source>
</evidence>